<evidence type="ECO:0000313" key="2">
    <source>
        <dbReference type="Proteomes" id="UP000198356"/>
    </source>
</evidence>
<dbReference type="Proteomes" id="UP000198356">
    <property type="component" value="Unassembled WGS sequence"/>
</dbReference>
<protein>
    <submittedName>
        <fullName evidence="1">Uncharacterized protein</fullName>
    </submittedName>
</protein>
<proteinExistence type="predicted"/>
<keyword evidence="2" id="KW-1185">Reference proteome</keyword>
<accession>A0A239LE25</accession>
<dbReference type="RefSeq" id="WP_142988395.1">
    <property type="nucleotide sequence ID" value="NZ_FZOU01000006.1"/>
</dbReference>
<gene>
    <name evidence="1" type="ORF">SAMN05421770_106269</name>
</gene>
<evidence type="ECO:0000313" key="1">
    <source>
        <dbReference type="EMBL" id="SNT27784.1"/>
    </source>
</evidence>
<organism evidence="1 2">
    <name type="scientific">Granulicella rosea</name>
    <dbReference type="NCBI Taxonomy" id="474952"/>
    <lineage>
        <taxon>Bacteria</taxon>
        <taxon>Pseudomonadati</taxon>
        <taxon>Acidobacteriota</taxon>
        <taxon>Terriglobia</taxon>
        <taxon>Terriglobales</taxon>
        <taxon>Acidobacteriaceae</taxon>
        <taxon>Granulicella</taxon>
    </lineage>
</organism>
<reference evidence="1 2" key="1">
    <citation type="submission" date="2017-06" db="EMBL/GenBank/DDBJ databases">
        <authorList>
            <person name="Kim H.J."/>
            <person name="Triplett B.A."/>
        </authorList>
    </citation>
    <scope>NUCLEOTIDE SEQUENCE [LARGE SCALE GENOMIC DNA]</scope>
    <source>
        <strain evidence="1 2">DSM 18704</strain>
    </source>
</reference>
<sequence length="143" mass="15746">MAYTTVVTSGFFEQVMTFLGDLQRERGPIALAMLTPANGGYTDSWNLYLSAAWLDRIGLHDGTKAMTASARQKLGTFAKQYKGTWIVRTNELLVETLTSTFDIREVGTAYRVDSLELSFFGIEDAVILIANSSARNLGHKISA</sequence>
<dbReference type="AlphaFoldDB" id="A0A239LE25"/>
<dbReference type="EMBL" id="FZOU01000006">
    <property type="protein sequence ID" value="SNT27784.1"/>
    <property type="molecule type" value="Genomic_DNA"/>
</dbReference>
<name>A0A239LE25_9BACT</name>